<dbReference type="AlphaFoldDB" id="A0A0G4ITJ0"/>
<dbReference type="OMA" id="HEYIVAN"/>
<organism evidence="1 3">
    <name type="scientific">Plasmodiophora brassicae</name>
    <name type="common">Clubroot disease agent</name>
    <dbReference type="NCBI Taxonomy" id="37360"/>
    <lineage>
        <taxon>Eukaryota</taxon>
        <taxon>Sar</taxon>
        <taxon>Rhizaria</taxon>
        <taxon>Endomyxa</taxon>
        <taxon>Phytomyxea</taxon>
        <taxon>Plasmodiophorida</taxon>
        <taxon>Plasmodiophoridae</taxon>
        <taxon>Plasmodiophora</taxon>
    </lineage>
</organism>
<evidence type="ECO:0000313" key="1">
    <source>
        <dbReference type="EMBL" id="CEO98431.1"/>
    </source>
</evidence>
<keyword evidence="3" id="KW-1185">Reference proteome</keyword>
<dbReference type="PANTHER" id="PTHR46586">
    <property type="entry name" value="ANKYRIN REPEAT-CONTAINING PROTEIN"/>
    <property type="match status" value="1"/>
</dbReference>
<reference evidence="2 4" key="2">
    <citation type="submission" date="2018-03" db="EMBL/GenBank/DDBJ databases">
        <authorList>
            <person name="Fogelqvist J."/>
        </authorList>
    </citation>
    <scope>NUCLEOTIDE SEQUENCE [LARGE SCALE GENOMIC DNA]</scope>
</reference>
<dbReference type="InterPro" id="IPR002110">
    <property type="entry name" value="Ankyrin_rpt"/>
</dbReference>
<keyword evidence="2" id="KW-0496">Mitochondrion</keyword>
<dbReference type="PANTHER" id="PTHR46586:SF3">
    <property type="entry name" value="ANKYRIN REPEAT-CONTAINING PROTEIN"/>
    <property type="match status" value="1"/>
</dbReference>
<reference evidence="1 3" key="1">
    <citation type="submission" date="2015-02" db="EMBL/GenBank/DDBJ databases">
        <authorList>
            <person name="Chooi Y.-H."/>
        </authorList>
    </citation>
    <scope>NUCLEOTIDE SEQUENCE [LARGE SCALE GENOMIC DNA]</scope>
    <source>
        <strain evidence="1">E3</strain>
    </source>
</reference>
<gene>
    <name evidence="1" type="ORF">PBRA_006545</name>
    <name evidence="2" type="ORF">PLBR_LOCUS1729</name>
</gene>
<evidence type="ECO:0000313" key="4">
    <source>
        <dbReference type="Proteomes" id="UP000290189"/>
    </source>
</evidence>
<dbReference type="Proteomes" id="UP000290189">
    <property type="component" value="Unassembled WGS sequence"/>
</dbReference>
<dbReference type="Gene3D" id="1.25.40.20">
    <property type="entry name" value="Ankyrin repeat-containing domain"/>
    <property type="match status" value="1"/>
</dbReference>
<evidence type="ECO:0000313" key="2">
    <source>
        <dbReference type="EMBL" id="SPQ94514.1"/>
    </source>
</evidence>
<dbReference type="OrthoDB" id="7464126at2759"/>
<dbReference type="Pfam" id="PF12796">
    <property type="entry name" value="Ank_2"/>
    <property type="match status" value="1"/>
</dbReference>
<name>A0A0G4ITJ0_PLABS</name>
<accession>A0A0G4ITJ0</accession>
<dbReference type="Proteomes" id="UP000039324">
    <property type="component" value="Unassembled WGS sequence"/>
</dbReference>
<geneLocation type="mitochondrion" evidence="2"/>
<dbReference type="STRING" id="37360.A0A0G4ITJ0"/>
<dbReference type="EMBL" id="OVEO01000002">
    <property type="protein sequence ID" value="SPQ94514.1"/>
    <property type="molecule type" value="Genomic_DNA"/>
</dbReference>
<dbReference type="InterPro" id="IPR052050">
    <property type="entry name" value="SecEffector_AnkRepeat"/>
</dbReference>
<evidence type="ECO:0000313" key="3">
    <source>
        <dbReference type="Proteomes" id="UP000039324"/>
    </source>
</evidence>
<dbReference type="EMBL" id="CDSF01000084">
    <property type="protein sequence ID" value="CEO98431.1"/>
    <property type="molecule type" value="Genomic_DNA"/>
</dbReference>
<dbReference type="InterPro" id="IPR036770">
    <property type="entry name" value="Ankyrin_rpt-contain_sf"/>
</dbReference>
<sequence>MVTGDEDDAPADVSEEAIADGNEFKREHKAVAAFIEAAANGNHEYIVANGNEAYVDGGIRTRAFKKACEFGHVPIVEHLLRQDGVVPHAQFNWSIRVASANNHVALVDRLLTVPSVDATARQNWALVRAAERGHSDVVQRLLRVPGIDPGARNNWSIIKAAENGHAKVVEMLLAVDGVDPTALDNEALKSAIRLGWDSVVALLLDDDRVRRTIKDFGALIDVAGRASVRRKLTRAMRESTVKAIVLVARSDIPVPNELRMRILLLSHGLWLNGANDQDNLLTIKRIMRRGKLGR</sequence>
<protein>
    <submittedName>
        <fullName evidence="1">Uncharacterized protein</fullName>
    </submittedName>
</protein>
<dbReference type="SUPFAM" id="SSF48403">
    <property type="entry name" value="Ankyrin repeat"/>
    <property type="match status" value="1"/>
</dbReference>
<proteinExistence type="predicted"/>